<accession>A0A0F9W3W6</accession>
<gene>
    <name evidence="1" type="ORF">LCGC14_0015300</name>
</gene>
<dbReference type="AlphaFoldDB" id="A0A0F9W3W6"/>
<protein>
    <recommendedName>
        <fullName evidence="2">Carboxypeptidase regulatory-like domain-containing protein</fullName>
    </recommendedName>
</protein>
<name>A0A0F9W3W6_9ZZZZ</name>
<sequence>MTPQPSPNPRRSLPAHPTLEALKKQAKRLLAAHKAGDASVCPTLRLLSRYADASDDDILSAGLALNDAQFALALDYGFESWAALKKHVDNVLAIEPFSAVVFGRVTAKDGGRPIEDAEVRVELVGAIDIHHAYSCVRTDADGRYQCDLAWTGADLLSVHYQCRHAACKFHLGGVDEDDRHPSTSKRLRDGDRYELNIELREGYAVELTVQDDQGLPVVEAEVLLYATDGLTGGPFNTDYVTGKGDALLIFPKTDAQGRCRIEGLAADMPDGYQYIAAIEHDDFIYHMVTGIDKLARDGRVARATVPLGRGDSLSGRVLCAETGQPVDAATVLAGRKCDPDEFSDQTWGNGTSKVTTTGSDGRFTLKGLRSRPHHLVVRHPRWTSTRLEAVAVPSDQPLTIRLERGRTITGEVIDCNGQPAAGAEIQVRQVGRSFESFEITTHADPQGRFELGGLPADATLYLAAKDKGSIFIYFGFQSLDVDTDHMVFDARELVEAYGQVIDPASNRPVPIRVCCEALGTFPDGAIHLCQAVAPEADGRFHLLLPANGNIALNLNSADDVFGSPFMNRLGLTMRNGKPDRSLDVMAAVPLTLTVRVLDAKTDRPIARAGVDITTASDNWGLGYTARTDADGRANETRLPPCDVRIDVIAEGYEALREHHIKMPTNEEIVIRLTPKH</sequence>
<evidence type="ECO:0000313" key="1">
    <source>
        <dbReference type="EMBL" id="KKO11055.1"/>
    </source>
</evidence>
<dbReference type="GO" id="GO:0030246">
    <property type="term" value="F:carbohydrate binding"/>
    <property type="evidence" value="ECO:0007669"/>
    <property type="project" value="InterPro"/>
</dbReference>
<reference evidence="1" key="1">
    <citation type="journal article" date="2015" name="Nature">
        <title>Complex archaea that bridge the gap between prokaryotes and eukaryotes.</title>
        <authorList>
            <person name="Spang A."/>
            <person name="Saw J.H."/>
            <person name="Jorgensen S.L."/>
            <person name="Zaremba-Niedzwiedzka K."/>
            <person name="Martijn J."/>
            <person name="Lind A.E."/>
            <person name="van Eijk R."/>
            <person name="Schleper C."/>
            <person name="Guy L."/>
            <person name="Ettema T.J."/>
        </authorList>
    </citation>
    <scope>NUCLEOTIDE SEQUENCE</scope>
</reference>
<dbReference type="EMBL" id="LAZR01000003">
    <property type="protein sequence ID" value="KKO11055.1"/>
    <property type="molecule type" value="Genomic_DNA"/>
</dbReference>
<organism evidence="1">
    <name type="scientific">marine sediment metagenome</name>
    <dbReference type="NCBI Taxonomy" id="412755"/>
    <lineage>
        <taxon>unclassified sequences</taxon>
        <taxon>metagenomes</taxon>
        <taxon>ecological metagenomes</taxon>
    </lineage>
</organism>
<dbReference type="InterPro" id="IPR013784">
    <property type="entry name" value="Carb-bd-like_fold"/>
</dbReference>
<dbReference type="Gene3D" id="2.60.40.1120">
    <property type="entry name" value="Carboxypeptidase-like, regulatory domain"/>
    <property type="match status" value="2"/>
</dbReference>
<evidence type="ECO:0008006" key="2">
    <source>
        <dbReference type="Google" id="ProtNLM"/>
    </source>
</evidence>
<proteinExistence type="predicted"/>
<dbReference type="SUPFAM" id="SSF49464">
    <property type="entry name" value="Carboxypeptidase regulatory domain-like"/>
    <property type="match status" value="1"/>
</dbReference>
<dbReference type="SUPFAM" id="SSF49452">
    <property type="entry name" value="Starch-binding domain-like"/>
    <property type="match status" value="1"/>
</dbReference>
<dbReference type="Pfam" id="PF13620">
    <property type="entry name" value="CarboxypepD_reg"/>
    <property type="match status" value="2"/>
</dbReference>
<comment type="caution">
    <text evidence="1">The sequence shown here is derived from an EMBL/GenBank/DDBJ whole genome shotgun (WGS) entry which is preliminary data.</text>
</comment>
<dbReference type="InterPro" id="IPR008969">
    <property type="entry name" value="CarboxyPept-like_regulatory"/>
</dbReference>